<organism evidence="1 2">
    <name type="scientific">Anaeromyces robustus</name>
    <dbReference type="NCBI Taxonomy" id="1754192"/>
    <lineage>
        <taxon>Eukaryota</taxon>
        <taxon>Fungi</taxon>
        <taxon>Fungi incertae sedis</taxon>
        <taxon>Chytridiomycota</taxon>
        <taxon>Chytridiomycota incertae sedis</taxon>
        <taxon>Neocallimastigomycetes</taxon>
        <taxon>Neocallimastigales</taxon>
        <taxon>Neocallimastigaceae</taxon>
        <taxon>Anaeromyces</taxon>
    </lineage>
</organism>
<dbReference type="OrthoDB" id="10433298at2759"/>
<comment type="caution">
    <text evidence="1">The sequence shown here is derived from an EMBL/GenBank/DDBJ whole genome shotgun (WGS) entry which is preliminary data.</text>
</comment>
<dbReference type="AlphaFoldDB" id="A0A1Y1VU40"/>
<name>A0A1Y1VU40_9FUNG</name>
<proteinExistence type="predicted"/>
<reference evidence="1 2" key="1">
    <citation type="submission" date="2016-08" db="EMBL/GenBank/DDBJ databases">
        <title>A Parts List for Fungal Cellulosomes Revealed by Comparative Genomics.</title>
        <authorList>
            <consortium name="DOE Joint Genome Institute"/>
            <person name="Haitjema C.H."/>
            <person name="Gilmore S.P."/>
            <person name="Henske J.K."/>
            <person name="Solomon K.V."/>
            <person name="De Groot R."/>
            <person name="Kuo A."/>
            <person name="Mondo S.J."/>
            <person name="Salamov A.A."/>
            <person name="Labutti K."/>
            <person name="Zhao Z."/>
            <person name="Chiniquy J."/>
            <person name="Barry K."/>
            <person name="Brewer H.M."/>
            <person name="Purvine S.O."/>
            <person name="Wright A.T."/>
            <person name="Boxma B."/>
            <person name="Van Alen T."/>
            <person name="Hackstein J.H."/>
            <person name="Baker S.E."/>
            <person name="Grigoriev I.V."/>
            <person name="O'Malley M.A."/>
        </authorList>
    </citation>
    <scope>NUCLEOTIDE SEQUENCE [LARGE SCALE GENOMIC DNA]</scope>
    <source>
        <strain evidence="1 2">S4</strain>
    </source>
</reference>
<gene>
    <name evidence="1" type="ORF">BCR32DRAFT_330538</name>
</gene>
<accession>A0A1Y1VU40</accession>
<dbReference type="EMBL" id="MCFG01000504">
    <property type="protein sequence ID" value="ORX64703.1"/>
    <property type="molecule type" value="Genomic_DNA"/>
</dbReference>
<sequence length="154" mass="18192">MVQNYFMTVQMNNTSDNCTVQLIKIAEHYLSNGLKKFVDSRIKKNKPVPNTIPYVFPTKYNDLFNLIINSWSFFKAGYPSFYENEPLSKTIETQNLFNKYRFQSVQLTPDELMKIQKNLEQILEICEGLEGREVSIKRRKELKNIKELIKNLNN</sequence>
<evidence type="ECO:0000313" key="1">
    <source>
        <dbReference type="EMBL" id="ORX64703.1"/>
    </source>
</evidence>
<reference evidence="1 2" key="2">
    <citation type="submission" date="2016-08" db="EMBL/GenBank/DDBJ databases">
        <title>Pervasive Adenine N6-methylation of Active Genes in Fungi.</title>
        <authorList>
            <consortium name="DOE Joint Genome Institute"/>
            <person name="Mondo S.J."/>
            <person name="Dannebaum R.O."/>
            <person name="Kuo R.C."/>
            <person name="Labutti K."/>
            <person name="Haridas S."/>
            <person name="Kuo A."/>
            <person name="Salamov A."/>
            <person name="Ahrendt S.R."/>
            <person name="Lipzen A."/>
            <person name="Sullivan W."/>
            <person name="Andreopoulos W.B."/>
            <person name="Clum A."/>
            <person name="Lindquist E."/>
            <person name="Daum C."/>
            <person name="Ramamoorthy G.K."/>
            <person name="Gryganskyi A."/>
            <person name="Culley D."/>
            <person name="Magnuson J.K."/>
            <person name="James T.Y."/>
            <person name="O'Malley M.A."/>
            <person name="Stajich J.E."/>
            <person name="Spatafora J.W."/>
            <person name="Visel A."/>
            <person name="Grigoriev I.V."/>
        </authorList>
    </citation>
    <scope>NUCLEOTIDE SEQUENCE [LARGE SCALE GENOMIC DNA]</scope>
    <source>
        <strain evidence="1 2">S4</strain>
    </source>
</reference>
<evidence type="ECO:0000313" key="2">
    <source>
        <dbReference type="Proteomes" id="UP000193944"/>
    </source>
</evidence>
<protein>
    <submittedName>
        <fullName evidence="1">Uncharacterized protein</fullName>
    </submittedName>
</protein>
<keyword evidence="2" id="KW-1185">Reference proteome</keyword>
<dbReference type="Proteomes" id="UP000193944">
    <property type="component" value="Unassembled WGS sequence"/>
</dbReference>